<comment type="caution">
    <text evidence="3">The sequence shown here is derived from an EMBL/GenBank/DDBJ whole genome shotgun (WGS) entry which is preliminary data.</text>
</comment>
<evidence type="ECO:0000313" key="3">
    <source>
        <dbReference type="EMBL" id="MZR12023.1"/>
    </source>
</evidence>
<dbReference type="EMBL" id="WTUX01000006">
    <property type="protein sequence ID" value="MZR12023.1"/>
    <property type="molecule type" value="Genomic_DNA"/>
</dbReference>
<comment type="similarity">
    <text evidence="1">Belongs to the YciI family.</text>
</comment>
<feature type="domain" description="YCII-related" evidence="2">
    <location>
        <begin position="1"/>
        <end position="88"/>
    </location>
</feature>
<dbReference type="InterPro" id="IPR005545">
    <property type="entry name" value="YCII"/>
</dbReference>
<reference evidence="3 4" key="1">
    <citation type="submission" date="2019-12" db="EMBL/GenBank/DDBJ databases">
        <title>Maritimibacter sp. nov. sp. isolated from sea sand.</title>
        <authorList>
            <person name="Kim J."/>
            <person name="Jeong S.E."/>
            <person name="Jung H.S."/>
            <person name="Jeon C.O."/>
        </authorList>
    </citation>
    <scope>NUCLEOTIDE SEQUENCE [LARGE SCALE GENOMIC DNA]</scope>
    <source>
        <strain evidence="3 4">DP07</strain>
    </source>
</reference>
<protein>
    <recommendedName>
        <fullName evidence="2">YCII-related domain-containing protein</fullName>
    </recommendedName>
</protein>
<dbReference type="InterPro" id="IPR011008">
    <property type="entry name" value="Dimeric_a/b-barrel"/>
</dbReference>
<accession>A0A845M3E4</accession>
<evidence type="ECO:0000313" key="4">
    <source>
        <dbReference type="Proteomes" id="UP000467322"/>
    </source>
</evidence>
<keyword evidence="4" id="KW-1185">Reference proteome</keyword>
<evidence type="ECO:0000256" key="1">
    <source>
        <dbReference type="ARBA" id="ARBA00007689"/>
    </source>
</evidence>
<dbReference type="SUPFAM" id="SSF54909">
    <property type="entry name" value="Dimeric alpha+beta barrel"/>
    <property type="match status" value="1"/>
</dbReference>
<dbReference type="Gene3D" id="3.30.70.1060">
    <property type="entry name" value="Dimeric alpha+beta barrel"/>
    <property type="match status" value="1"/>
</dbReference>
<organism evidence="3 4">
    <name type="scientific">Maritimibacter harenae</name>
    <dbReference type="NCBI Taxonomy" id="2606218"/>
    <lineage>
        <taxon>Bacteria</taxon>
        <taxon>Pseudomonadati</taxon>
        <taxon>Pseudomonadota</taxon>
        <taxon>Alphaproteobacteria</taxon>
        <taxon>Rhodobacterales</taxon>
        <taxon>Roseobacteraceae</taxon>
        <taxon>Maritimibacter</taxon>
    </lineage>
</organism>
<dbReference type="Pfam" id="PF03795">
    <property type="entry name" value="YCII"/>
    <property type="match status" value="1"/>
</dbReference>
<name>A0A845M3E4_9RHOB</name>
<dbReference type="Proteomes" id="UP000467322">
    <property type="component" value="Unassembled WGS sequence"/>
</dbReference>
<proteinExistence type="inferred from homology"/>
<gene>
    <name evidence="3" type="ORF">GQE99_03195</name>
</gene>
<dbReference type="AlphaFoldDB" id="A0A845M3E4"/>
<dbReference type="RefSeq" id="WP_161350138.1">
    <property type="nucleotide sequence ID" value="NZ_WTUX01000006.1"/>
</dbReference>
<sequence>MFFLMENIHHADQDDARDRLRPTHRDWVTSGGEGLCSVLIGSATWDMEGNAVGHWGVLEAENEEKARAFAEGDPFYTEGVVADLRLIRLADGFQAHRIADRMSPPLG</sequence>
<evidence type="ECO:0000259" key="2">
    <source>
        <dbReference type="Pfam" id="PF03795"/>
    </source>
</evidence>